<dbReference type="GO" id="GO:0009055">
    <property type="term" value="F:electron transfer activity"/>
    <property type="evidence" value="ECO:0007669"/>
    <property type="project" value="InterPro"/>
</dbReference>
<keyword evidence="1" id="KW-0479">Metal-binding</keyword>
<name>A0A9N8UZU9_9GLOM</name>
<organism evidence="5 6">
    <name type="scientific">Diversispora eburnea</name>
    <dbReference type="NCBI Taxonomy" id="1213867"/>
    <lineage>
        <taxon>Eukaryota</taxon>
        <taxon>Fungi</taxon>
        <taxon>Fungi incertae sedis</taxon>
        <taxon>Mucoromycota</taxon>
        <taxon>Glomeromycotina</taxon>
        <taxon>Glomeromycetes</taxon>
        <taxon>Diversisporales</taxon>
        <taxon>Diversisporaceae</taxon>
        <taxon>Diversispora</taxon>
    </lineage>
</organism>
<keyword evidence="6" id="KW-1185">Reference proteome</keyword>
<dbReference type="Proteomes" id="UP000789706">
    <property type="component" value="Unassembled WGS sequence"/>
</dbReference>
<accession>A0A9N8UZU9</accession>
<feature type="signal peptide" evidence="3">
    <location>
        <begin position="1"/>
        <end position="21"/>
    </location>
</feature>
<keyword evidence="2" id="KW-0186">Copper</keyword>
<dbReference type="InterPro" id="IPR008972">
    <property type="entry name" value="Cupredoxin"/>
</dbReference>
<gene>
    <name evidence="5" type="ORF">DEBURN_LOCUS998</name>
</gene>
<evidence type="ECO:0000256" key="3">
    <source>
        <dbReference type="SAM" id="SignalP"/>
    </source>
</evidence>
<dbReference type="CDD" id="cd00920">
    <property type="entry name" value="Cupredoxin"/>
    <property type="match status" value="1"/>
</dbReference>
<dbReference type="InterPro" id="IPR000923">
    <property type="entry name" value="BlueCu_1"/>
</dbReference>
<sequence length="134" mass="14478">MSITMKFLFLFVACFVLAAYADDVVIKVGNLKYDPQTVDVKNGDTLVFTWLSDGSQHDVIQSDSKGSCTASTKLTSLKTEIKSSGTWNYTVTEAANTKMWYFCSVASHCESGMYGTINVVSDDDIPSTATGGSV</sequence>
<comment type="caution">
    <text evidence="5">The sequence shown here is derived from an EMBL/GenBank/DDBJ whole genome shotgun (WGS) entry which is preliminary data.</text>
</comment>
<keyword evidence="3" id="KW-0732">Signal</keyword>
<dbReference type="AlphaFoldDB" id="A0A9N8UZU9"/>
<dbReference type="EMBL" id="CAJVPK010000037">
    <property type="protein sequence ID" value="CAG8436279.1"/>
    <property type="molecule type" value="Genomic_DNA"/>
</dbReference>
<dbReference type="PANTHER" id="PTHR34883:SF15">
    <property type="entry name" value="EXTRACELLULAR SERINE-RICH PROTEIN"/>
    <property type="match status" value="1"/>
</dbReference>
<evidence type="ECO:0000313" key="5">
    <source>
        <dbReference type="EMBL" id="CAG8436279.1"/>
    </source>
</evidence>
<dbReference type="GO" id="GO:0005507">
    <property type="term" value="F:copper ion binding"/>
    <property type="evidence" value="ECO:0007669"/>
    <property type="project" value="InterPro"/>
</dbReference>
<evidence type="ECO:0000259" key="4">
    <source>
        <dbReference type="Pfam" id="PF00127"/>
    </source>
</evidence>
<dbReference type="PANTHER" id="PTHR34883">
    <property type="entry name" value="SERINE-RICH PROTEIN, PUTATIVE-RELATED-RELATED"/>
    <property type="match status" value="1"/>
</dbReference>
<feature type="domain" description="Blue (type 1) copper" evidence="4">
    <location>
        <begin position="24"/>
        <end position="119"/>
    </location>
</feature>
<evidence type="ECO:0000256" key="2">
    <source>
        <dbReference type="ARBA" id="ARBA00023008"/>
    </source>
</evidence>
<dbReference type="SUPFAM" id="SSF49503">
    <property type="entry name" value="Cupredoxins"/>
    <property type="match status" value="1"/>
</dbReference>
<dbReference type="Pfam" id="PF00127">
    <property type="entry name" value="Copper-bind"/>
    <property type="match status" value="1"/>
</dbReference>
<feature type="chain" id="PRO_5040357523" evidence="3">
    <location>
        <begin position="22"/>
        <end position="134"/>
    </location>
</feature>
<protein>
    <submittedName>
        <fullName evidence="5">3029_t:CDS:1</fullName>
    </submittedName>
</protein>
<evidence type="ECO:0000256" key="1">
    <source>
        <dbReference type="ARBA" id="ARBA00022723"/>
    </source>
</evidence>
<proteinExistence type="predicted"/>
<dbReference type="Gene3D" id="2.60.40.420">
    <property type="entry name" value="Cupredoxins - blue copper proteins"/>
    <property type="match status" value="1"/>
</dbReference>
<evidence type="ECO:0000313" key="6">
    <source>
        <dbReference type="Proteomes" id="UP000789706"/>
    </source>
</evidence>
<dbReference type="InterPro" id="IPR052953">
    <property type="entry name" value="Ser-rich/MCO-related"/>
</dbReference>
<reference evidence="5" key="1">
    <citation type="submission" date="2021-06" db="EMBL/GenBank/DDBJ databases">
        <authorList>
            <person name="Kallberg Y."/>
            <person name="Tangrot J."/>
            <person name="Rosling A."/>
        </authorList>
    </citation>
    <scope>NUCLEOTIDE SEQUENCE</scope>
    <source>
        <strain evidence="5">AZ414A</strain>
    </source>
</reference>
<dbReference type="OrthoDB" id="2449374at2759"/>